<comment type="caution">
    <text evidence="2">The sequence shown here is derived from an EMBL/GenBank/DDBJ whole genome shotgun (WGS) entry which is preliminary data.</text>
</comment>
<gene>
    <name evidence="2" type="ORF">FNV43_RR01918</name>
</gene>
<evidence type="ECO:0000313" key="3">
    <source>
        <dbReference type="Proteomes" id="UP000796880"/>
    </source>
</evidence>
<protein>
    <submittedName>
        <fullName evidence="2">Uncharacterized protein</fullName>
    </submittedName>
</protein>
<feature type="chain" id="PRO_5035427654" evidence="1">
    <location>
        <begin position="17"/>
        <end position="190"/>
    </location>
</feature>
<keyword evidence="1" id="KW-0732">Signal</keyword>
<dbReference type="AlphaFoldDB" id="A0A8K0HQI3"/>
<evidence type="ECO:0000313" key="2">
    <source>
        <dbReference type="EMBL" id="KAF3457261.1"/>
    </source>
</evidence>
<feature type="signal peptide" evidence="1">
    <location>
        <begin position="1"/>
        <end position="16"/>
    </location>
</feature>
<dbReference type="Proteomes" id="UP000796880">
    <property type="component" value="Unassembled WGS sequence"/>
</dbReference>
<reference evidence="2" key="1">
    <citation type="submission" date="2020-03" db="EMBL/GenBank/DDBJ databases">
        <title>A high-quality chromosome-level genome assembly of a woody plant with both climbing and erect habits, Rhamnella rubrinervis.</title>
        <authorList>
            <person name="Lu Z."/>
            <person name="Yang Y."/>
            <person name="Zhu X."/>
            <person name="Sun Y."/>
        </authorList>
    </citation>
    <scope>NUCLEOTIDE SEQUENCE</scope>
    <source>
        <strain evidence="2">BYM</strain>
        <tissue evidence="2">Leaf</tissue>
    </source>
</reference>
<name>A0A8K0HQI3_9ROSA</name>
<evidence type="ECO:0000256" key="1">
    <source>
        <dbReference type="SAM" id="SignalP"/>
    </source>
</evidence>
<keyword evidence="3" id="KW-1185">Reference proteome</keyword>
<organism evidence="2 3">
    <name type="scientific">Rhamnella rubrinervis</name>
    <dbReference type="NCBI Taxonomy" id="2594499"/>
    <lineage>
        <taxon>Eukaryota</taxon>
        <taxon>Viridiplantae</taxon>
        <taxon>Streptophyta</taxon>
        <taxon>Embryophyta</taxon>
        <taxon>Tracheophyta</taxon>
        <taxon>Spermatophyta</taxon>
        <taxon>Magnoliopsida</taxon>
        <taxon>eudicotyledons</taxon>
        <taxon>Gunneridae</taxon>
        <taxon>Pentapetalae</taxon>
        <taxon>rosids</taxon>
        <taxon>fabids</taxon>
        <taxon>Rosales</taxon>
        <taxon>Rhamnaceae</taxon>
        <taxon>rhamnoid group</taxon>
        <taxon>Rhamneae</taxon>
        <taxon>Rhamnella</taxon>
    </lineage>
</organism>
<proteinExistence type="predicted"/>
<dbReference type="OrthoDB" id="1735360at2759"/>
<dbReference type="EMBL" id="VOIH02000001">
    <property type="protein sequence ID" value="KAF3457261.1"/>
    <property type="molecule type" value="Genomic_DNA"/>
</dbReference>
<sequence length="190" mass="21568">MLHNLLLSIPSGSCLPLLILSDSYKDEVSDLSSFIINELGLHHVDQSWISSFRIVFLVENQQIEHLNGTRELVLTHLNSSLEVLKKLNDYEIGPNNLVLAFNKALDQSLGEISSAAEANHTGWPCPEISILEFCEEFRTMESHVPKVGWSEVDKIQPIISALEECFLLFRLIYPAWQVVQIQLRKLKTTL</sequence>
<accession>A0A8K0HQI3</accession>